<keyword evidence="2" id="KW-0472">Membrane</keyword>
<dbReference type="AlphaFoldDB" id="A0A0Q3F4T9"/>
<evidence type="ECO:0000256" key="1">
    <source>
        <dbReference type="SAM" id="MobiDB-lite"/>
    </source>
</evidence>
<dbReference type="Proteomes" id="UP000008810">
    <property type="component" value="Chromosome 3"/>
</dbReference>
<reference evidence="4" key="3">
    <citation type="submission" date="2018-08" db="UniProtKB">
        <authorList>
            <consortium name="EnsemblPlants"/>
        </authorList>
    </citation>
    <scope>IDENTIFICATION</scope>
    <source>
        <strain evidence="4">cv. Bd21</strain>
    </source>
</reference>
<evidence type="ECO:0000256" key="2">
    <source>
        <dbReference type="SAM" id="Phobius"/>
    </source>
</evidence>
<dbReference type="InParanoid" id="A0A0Q3F4T9"/>
<feature type="region of interest" description="Disordered" evidence="1">
    <location>
        <begin position="1"/>
        <end position="22"/>
    </location>
</feature>
<dbReference type="Gramene" id="KQJ93380">
    <property type="protein sequence ID" value="KQJ93380"/>
    <property type="gene ID" value="BRADI_3g04181v3"/>
</dbReference>
<evidence type="ECO:0000313" key="5">
    <source>
        <dbReference type="Proteomes" id="UP000008810"/>
    </source>
</evidence>
<name>A0A0Q3F4T9_BRADI</name>
<keyword evidence="5" id="KW-1185">Reference proteome</keyword>
<sequence length="62" mass="7220">MDSPPKKKPRDEHRSRRRTAATAISSVNRAATQRAKVLVCNWSVTEWWPFLVFFLLSGVFSW</sequence>
<reference evidence="3" key="2">
    <citation type="submission" date="2017-06" db="EMBL/GenBank/DDBJ databases">
        <title>WGS assembly of Brachypodium distachyon.</title>
        <authorList>
            <consortium name="The International Brachypodium Initiative"/>
            <person name="Lucas S."/>
            <person name="Harmon-Smith M."/>
            <person name="Lail K."/>
            <person name="Tice H."/>
            <person name="Grimwood J."/>
            <person name="Bruce D."/>
            <person name="Barry K."/>
            <person name="Shu S."/>
            <person name="Lindquist E."/>
            <person name="Wang M."/>
            <person name="Pitluck S."/>
            <person name="Vogel J.P."/>
            <person name="Garvin D.F."/>
            <person name="Mockler T.C."/>
            <person name="Schmutz J."/>
            <person name="Rokhsar D."/>
            <person name="Bevan M.W."/>
        </authorList>
    </citation>
    <scope>NUCLEOTIDE SEQUENCE</scope>
    <source>
        <strain evidence="3">Bd21</strain>
    </source>
</reference>
<evidence type="ECO:0000313" key="3">
    <source>
        <dbReference type="EMBL" id="KQJ93380.1"/>
    </source>
</evidence>
<keyword evidence="2" id="KW-1133">Transmembrane helix</keyword>
<protein>
    <submittedName>
        <fullName evidence="3 4">Uncharacterized protein</fullName>
    </submittedName>
</protein>
<dbReference type="EnsemblPlants" id="KQJ93380">
    <property type="protein sequence ID" value="KQJ93380"/>
    <property type="gene ID" value="BRADI_3g04181v3"/>
</dbReference>
<proteinExistence type="predicted"/>
<keyword evidence="2" id="KW-0812">Transmembrane</keyword>
<feature type="transmembrane region" description="Helical" evidence="2">
    <location>
        <begin position="38"/>
        <end position="60"/>
    </location>
</feature>
<gene>
    <name evidence="3" type="ORF">BRADI_3g04181v3</name>
</gene>
<dbReference type="EMBL" id="CM000882">
    <property type="protein sequence ID" value="KQJ93380.1"/>
    <property type="molecule type" value="Genomic_DNA"/>
</dbReference>
<evidence type="ECO:0000313" key="4">
    <source>
        <dbReference type="EnsemblPlants" id="KQJ93380"/>
    </source>
</evidence>
<organism evidence="3">
    <name type="scientific">Brachypodium distachyon</name>
    <name type="common">Purple false brome</name>
    <name type="synonym">Trachynia distachya</name>
    <dbReference type="NCBI Taxonomy" id="15368"/>
    <lineage>
        <taxon>Eukaryota</taxon>
        <taxon>Viridiplantae</taxon>
        <taxon>Streptophyta</taxon>
        <taxon>Embryophyta</taxon>
        <taxon>Tracheophyta</taxon>
        <taxon>Spermatophyta</taxon>
        <taxon>Magnoliopsida</taxon>
        <taxon>Liliopsida</taxon>
        <taxon>Poales</taxon>
        <taxon>Poaceae</taxon>
        <taxon>BOP clade</taxon>
        <taxon>Pooideae</taxon>
        <taxon>Stipodae</taxon>
        <taxon>Brachypodieae</taxon>
        <taxon>Brachypodium</taxon>
    </lineage>
</organism>
<accession>A0A0Q3F4T9</accession>
<reference evidence="3 4" key="1">
    <citation type="journal article" date="2010" name="Nature">
        <title>Genome sequencing and analysis of the model grass Brachypodium distachyon.</title>
        <authorList>
            <consortium name="International Brachypodium Initiative"/>
        </authorList>
    </citation>
    <scope>NUCLEOTIDE SEQUENCE [LARGE SCALE GENOMIC DNA]</scope>
    <source>
        <strain evidence="3 4">Bd21</strain>
    </source>
</reference>